<accession>A0A921RRL1</accession>
<protein>
    <submittedName>
        <fullName evidence="2">Uncharacterized protein</fullName>
    </submittedName>
</protein>
<reference evidence="2" key="1">
    <citation type="journal article" date="2019" name="BMC Genomics">
        <title>A new reference genome for Sorghum bicolor reveals high levels of sequence similarity between sweet and grain genotypes: implications for the genetics of sugar metabolism.</title>
        <authorList>
            <person name="Cooper E.A."/>
            <person name="Brenton Z.W."/>
            <person name="Flinn B.S."/>
            <person name="Jenkins J."/>
            <person name="Shu S."/>
            <person name="Flowers D."/>
            <person name="Luo F."/>
            <person name="Wang Y."/>
            <person name="Xia P."/>
            <person name="Barry K."/>
            <person name="Daum C."/>
            <person name="Lipzen A."/>
            <person name="Yoshinaga Y."/>
            <person name="Schmutz J."/>
            <person name="Saski C."/>
            <person name="Vermerris W."/>
            <person name="Kresovich S."/>
        </authorList>
    </citation>
    <scope>NUCLEOTIDE SEQUENCE</scope>
</reference>
<dbReference type="EMBL" id="CM027681">
    <property type="protein sequence ID" value="KAG0544505.1"/>
    <property type="molecule type" value="Genomic_DNA"/>
</dbReference>
<gene>
    <name evidence="2" type="ORF">BDA96_02G280900</name>
</gene>
<organism evidence="2 3">
    <name type="scientific">Sorghum bicolor</name>
    <name type="common">Sorghum</name>
    <name type="synonym">Sorghum vulgare</name>
    <dbReference type="NCBI Taxonomy" id="4558"/>
    <lineage>
        <taxon>Eukaryota</taxon>
        <taxon>Viridiplantae</taxon>
        <taxon>Streptophyta</taxon>
        <taxon>Embryophyta</taxon>
        <taxon>Tracheophyta</taxon>
        <taxon>Spermatophyta</taxon>
        <taxon>Magnoliopsida</taxon>
        <taxon>Liliopsida</taxon>
        <taxon>Poales</taxon>
        <taxon>Poaceae</taxon>
        <taxon>PACMAD clade</taxon>
        <taxon>Panicoideae</taxon>
        <taxon>Andropogonodae</taxon>
        <taxon>Andropogoneae</taxon>
        <taxon>Sorghinae</taxon>
        <taxon>Sorghum</taxon>
    </lineage>
</organism>
<name>A0A921RRL1_SORBI</name>
<comment type="caution">
    <text evidence="2">The sequence shown here is derived from an EMBL/GenBank/DDBJ whole genome shotgun (WGS) entry which is preliminary data.</text>
</comment>
<evidence type="ECO:0000313" key="2">
    <source>
        <dbReference type="EMBL" id="KAG0544505.1"/>
    </source>
</evidence>
<feature type="region of interest" description="Disordered" evidence="1">
    <location>
        <begin position="1"/>
        <end position="41"/>
    </location>
</feature>
<dbReference type="AlphaFoldDB" id="A0A921RRL1"/>
<evidence type="ECO:0000256" key="1">
    <source>
        <dbReference type="SAM" id="MobiDB-lite"/>
    </source>
</evidence>
<evidence type="ECO:0000313" key="3">
    <source>
        <dbReference type="Proteomes" id="UP000807115"/>
    </source>
</evidence>
<feature type="compositionally biased region" description="Pro residues" evidence="1">
    <location>
        <begin position="26"/>
        <end position="37"/>
    </location>
</feature>
<dbReference type="Proteomes" id="UP000807115">
    <property type="component" value="Chromosome 2"/>
</dbReference>
<feature type="compositionally biased region" description="Low complexity" evidence="1">
    <location>
        <begin position="15"/>
        <end position="25"/>
    </location>
</feature>
<proteinExistence type="predicted"/>
<sequence>MASPPDGSRPYSPASPSLLDSMLPTPTSPTPPAPGTPMPGWWGSPMSTLDAAWWSPPNPMPFFSLPDELIATLLPYLTSTISSPTSPIYSPTSPIYSPTSPIYSPVSPRHDCSGSTNDSPPPSSPVYRAVHSPTSPNHCPGEEFNKLGGHTSPAPGSPVYCHTHTQTSPPIHGNCSTAADSPTAPGYCPGEFNDHASQALLGSPACSPTSPGHFPEEFNDVWGDITLAADKVQAPASPEYCYCCSTTLQDCCCSQPSDDAPAP</sequence>
<feature type="region of interest" description="Disordered" evidence="1">
    <location>
        <begin position="104"/>
        <end position="149"/>
    </location>
</feature>
<reference evidence="2" key="2">
    <citation type="submission" date="2020-10" db="EMBL/GenBank/DDBJ databases">
        <authorList>
            <person name="Cooper E.A."/>
            <person name="Brenton Z.W."/>
            <person name="Flinn B.S."/>
            <person name="Jenkins J."/>
            <person name="Shu S."/>
            <person name="Flowers D."/>
            <person name="Luo F."/>
            <person name="Wang Y."/>
            <person name="Xia P."/>
            <person name="Barry K."/>
            <person name="Daum C."/>
            <person name="Lipzen A."/>
            <person name="Yoshinaga Y."/>
            <person name="Schmutz J."/>
            <person name="Saski C."/>
            <person name="Vermerris W."/>
            <person name="Kresovich S."/>
        </authorList>
    </citation>
    <scope>NUCLEOTIDE SEQUENCE</scope>
</reference>